<dbReference type="EMBL" id="JAVFHQ010000016">
    <property type="protein sequence ID" value="KAK4546146.1"/>
    <property type="molecule type" value="Genomic_DNA"/>
</dbReference>
<proteinExistence type="predicted"/>
<name>A0AAV9JMC7_9PEZI</name>
<dbReference type="AlphaFoldDB" id="A0AAV9JMC7"/>
<accession>A0AAV9JMC7</accession>
<comment type="caution">
    <text evidence="1">The sequence shown here is derived from an EMBL/GenBank/DDBJ whole genome shotgun (WGS) entry which is preliminary data.</text>
</comment>
<dbReference type="Proteomes" id="UP001324427">
    <property type="component" value="Unassembled WGS sequence"/>
</dbReference>
<gene>
    <name evidence="1" type="ORF">LTR36_002283</name>
</gene>
<evidence type="ECO:0000313" key="2">
    <source>
        <dbReference type="Proteomes" id="UP001324427"/>
    </source>
</evidence>
<evidence type="ECO:0000313" key="1">
    <source>
        <dbReference type="EMBL" id="KAK4546146.1"/>
    </source>
</evidence>
<keyword evidence="2" id="KW-1185">Reference proteome</keyword>
<reference evidence="1 2" key="1">
    <citation type="submission" date="2021-11" db="EMBL/GenBank/DDBJ databases">
        <title>Black yeast isolated from Biological Soil Crust.</title>
        <authorList>
            <person name="Kurbessoian T."/>
        </authorList>
    </citation>
    <scope>NUCLEOTIDE SEQUENCE [LARGE SCALE GENOMIC DNA]</scope>
    <source>
        <strain evidence="1 2">CCFEE 5522</strain>
    </source>
</reference>
<protein>
    <submittedName>
        <fullName evidence="1">Uncharacterized protein</fullName>
    </submittedName>
</protein>
<organism evidence="1 2">
    <name type="scientific">Oleoguttula mirabilis</name>
    <dbReference type="NCBI Taxonomy" id="1507867"/>
    <lineage>
        <taxon>Eukaryota</taxon>
        <taxon>Fungi</taxon>
        <taxon>Dikarya</taxon>
        <taxon>Ascomycota</taxon>
        <taxon>Pezizomycotina</taxon>
        <taxon>Dothideomycetes</taxon>
        <taxon>Dothideomycetidae</taxon>
        <taxon>Mycosphaerellales</taxon>
        <taxon>Teratosphaeriaceae</taxon>
        <taxon>Oleoguttula</taxon>
    </lineage>
</organism>
<sequence>MALNYNDAYYLDLDAPTEHLIDTVKVIAAYGCPDLDPKKLCSCQRALQPLTDKEKQLLVKIHFTLEWEQHLIATDAAFIFNQQDHAAFSHLTGTSPREFARQFALATFAAPAMIAPATTTEDTVESMLACWADHAANWRARYSNKEAARTAVQACQPGDDGAERYRNLGVPDPRYPPQIGKRLILQRARMRPQAATDHSSTIYLLPLKSRPAHDVKYMIVGVRPCHEDCSTWRLVLDQGRLAAIIRGLHAE</sequence>